<dbReference type="RefSeq" id="WP_139083623.1">
    <property type="nucleotide sequence ID" value="NZ_VDFV01000063.1"/>
</dbReference>
<comment type="caution">
    <text evidence="2">The sequence shown here is derived from an EMBL/GenBank/DDBJ whole genome shotgun (WGS) entry which is preliminary data.</text>
</comment>
<evidence type="ECO:0000313" key="2">
    <source>
        <dbReference type="EMBL" id="TNC61831.1"/>
    </source>
</evidence>
<dbReference type="EMBL" id="VDFV01000063">
    <property type="protein sequence ID" value="TNC61831.1"/>
    <property type="molecule type" value="Genomic_DNA"/>
</dbReference>
<reference evidence="2 3" key="1">
    <citation type="submission" date="2019-06" db="EMBL/GenBank/DDBJ databases">
        <authorList>
            <person name="Jiang L."/>
        </authorList>
    </citation>
    <scope>NUCLEOTIDE SEQUENCE [LARGE SCALE GENOMIC DNA]</scope>
    <source>
        <strain evidence="2 3">YIM 48858</strain>
    </source>
</reference>
<feature type="region of interest" description="Disordered" evidence="1">
    <location>
        <begin position="1"/>
        <end position="21"/>
    </location>
</feature>
<organism evidence="2 3">
    <name type="scientific">Rubellimicrobium roseum</name>
    <dbReference type="NCBI Taxonomy" id="687525"/>
    <lineage>
        <taxon>Bacteria</taxon>
        <taxon>Pseudomonadati</taxon>
        <taxon>Pseudomonadota</taxon>
        <taxon>Alphaproteobacteria</taxon>
        <taxon>Rhodobacterales</taxon>
        <taxon>Roseobacteraceae</taxon>
        <taxon>Rubellimicrobium</taxon>
    </lineage>
</organism>
<evidence type="ECO:0000313" key="3">
    <source>
        <dbReference type="Proteomes" id="UP000305709"/>
    </source>
</evidence>
<name>A0A5C4N6Y4_9RHOB</name>
<dbReference type="AlphaFoldDB" id="A0A5C4N6Y4"/>
<protein>
    <submittedName>
        <fullName evidence="2">Uncharacterized protein</fullName>
    </submittedName>
</protein>
<keyword evidence="3" id="KW-1185">Reference proteome</keyword>
<sequence>MDLETECPGAPGSATGANETARESVLTTEHNACLPPLASLVWDKDAGSIERFELVRREGWV</sequence>
<gene>
    <name evidence="2" type="ORF">FHG71_20840</name>
</gene>
<accession>A0A5C4N6Y4</accession>
<evidence type="ECO:0000256" key="1">
    <source>
        <dbReference type="SAM" id="MobiDB-lite"/>
    </source>
</evidence>
<dbReference type="Proteomes" id="UP000305709">
    <property type="component" value="Unassembled WGS sequence"/>
</dbReference>
<proteinExistence type="predicted"/>